<dbReference type="PANTHER" id="PTHR23429">
    <property type="entry name" value="GLUCOSE-6-PHOSPHATE 1-DEHYDROGENASE G6PD"/>
    <property type="match status" value="1"/>
</dbReference>
<dbReference type="InterPro" id="IPR022675">
    <property type="entry name" value="G6P_DH_C"/>
</dbReference>
<gene>
    <name evidence="9" type="primary">zwf_6</name>
    <name evidence="9" type="ORF">CMMCAS07_20130</name>
</gene>
<evidence type="ECO:0000256" key="2">
    <source>
        <dbReference type="ARBA" id="ARBA00022526"/>
    </source>
</evidence>
<evidence type="ECO:0000313" key="10">
    <source>
        <dbReference type="Proteomes" id="UP000195062"/>
    </source>
</evidence>
<dbReference type="InterPro" id="IPR022674">
    <property type="entry name" value="G6P_DH_NAD-bd"/>
</dbReference>
<dbReference type="Pfam" id="PF00479">
    <property type="entry name" value="G6PD_N"/>
    <property type="match status" value="1"/>
</dbReference>
<dbReference type="GO" id="GO:0050661">
    <property type="term" value="F:NADP binding"/>
    <property type="evidence" value="ECO:0007669"/>
    <property type="project" value="InterPro"/>
</dbReference>
<evidence type="ECO:0000256" key="3">
    <source>
        <dbReference type="ARBA" id="ARBA00022857"/>
    </source>
</evidence>
<feature type="domain" description="Glucose-6-phosphate dehydrogenase C-terminal" evidence="8">
    <location>
        <begin position="177"/>
        <end position="450"/>
    </location>
</feature>
<evidence type="ECO:0000259" key="8">
    <source>
        <dbReference type="Pfam" id="PF02781"/>
    </source>
</evidence>
<dbReference type="SUPFAM" id="SSF55347">
    <property type="entry name" value="Glyceraldehyde-3-phosphate dehydrogenase-like, C-terminal domain"/>
    <property type="match status" value="1"/>
</dbReference>
<keyword evidence="3" id="KW-0521">NADP</keyword>
<keyword evidence="2" id="KW-0313">Glucose metabolism</keyword>
<proteinExistence type="predicted"/>
<keyword evidence="10" id="KW-1185">Reference proteome</keyword>
<dbReference type="EMBL" id="MDHH01000010">
    <property type="protein sequence ID" value="OUD99784.1"/>
    <property type="molecule type" value="Genomic_DNA"/>
</dbReference>
<dbReference type="PANTHER" id="PTHR23429:SF0">
    <property type="entry name" value="GLUCOSE-6-PHOSPHATE 1-DEHYDROGENASE"/>
    <property type="match status" value="1"/>
</dbReference>
<name>A0A251XDE5_CLAMM</name>
<evidence type="ECO:0000313" key="9">
    <source>
        <dbReference type="EMBL" id="OUD99784.1"/>
    </source>
</evidence>
<reference evidence="9 10" key="1">
    <citation type="submission" date="2016-08" db="EMBL/GenBank/DDBJ databases">
        <title>Genome sequence of Clavibacter michiganensis subsp. michiganensis strain CASJ007.</title>
        <authorList>
            <person name="Thapa S.P."/>
            <person name="Coaker G."/>
        </authorList>
    </citation>
    <scope>NUCLEOTIDE SEQUENCE [LARGE SCALE GENOMIC DNA]</scope>
    <source>
        <strain evidence="9">CASJ007</strain>
    </source>
</reference>
<dbReference type="Pfam" id="PF02781">
    <property type="entry name" value="G6PD_C"/>
    <property type="match status" value="1"/>
</dbReference>
<feature type="domain" description="Glucose-6-phosphate dehydrogenase NAD-binding" evidence="7">
    <location>
        <begin position="9"/>
        <end position="174"/>
    </location>
</feature>
<accession>A0A251XDE5</accession>
<evidence type="ECO:0000256" key="6">
    <source>
        <dbReference type="SAM" id="MobiDB-lite"/>
    </source>
</evidence>
<evidence type="ECO:0000256" key="5">
    <source>
        <dbReference type="ARBA" id="ARBA00023277"/>
    </source>
</evidence>
<sequence>MTSEPSTLVILGASGDLTERLLLPGLGSLVASDRGRRIQLIGTGRSERTASEWTKTVKTAFDSVDATGRRAAGIVSSTKYIQADPTDLDDLKRILAACEGAPALYFALPPAISIQVCEQLAKLDLPEGTTLALEKPFGSNSRSAAQLNRQLQKLVPEDRIHRTDHFLGLSTVLNLVSLRFANRFFESVWSARDIEEVEIVYDETLALEGRAAYYDKSGALVDMIQSHLLQVLAVFAMEPPASIDPDDLRSNIAAVLRATEVWDNDPVTYSRRARYTGATVDGTRIPAYAKEDGVDPANETETLAEVTFGVANARWAGVPFRLRSGKALKEASKRIVVTFKPVAHLPRGLHGSARPDRLVIDLKPDGISLEVTMDGTGEPFTLTQSTFRAEFAEPELTPYGEVLDGILAGDPRLSVRGDVAERCWRIVAPVMRAWKGDRVPMAEYRAGSAGRPPGADRPVLPPRMAGPHDGSLGVVASRRRRPRRVLA</sequence>
<organism evidence="9 10">
    <name type="scientific">Clavibacter michiganensis subsp. michiganensis</name>
    <dbReference type="NCBI Taxonomy" id="33013"/>
    <lineage>
        <taxon>Bacteria</taxon>
        <taxon>Bacillati</taxon>
        <taxon>Actinomycetota</taxon>
        <taxon>Actinomycetes</taxon>
        <taxon>Micrococcales</taxon>
        <taxon>Microbacteriaceae</taxon>
        <taxon>Clavibacter</taxon>
    </lineage>
</organism>
<dbReference type="PIRSF" id="PIRSF000110">
    <property type="entry name" value="G6PD"/>
    <property type="match status" value="1"/>
</dbReference>
<protein>
    <submittedName>
        <fullName evidence="9">Glucose-6-phosphate 1-dehydrogenase</fullName>
    </submittedName>
</protein>
<dbReference type="SUPFAM" id="SSF51735">
    <property type="entry name" value="NAD(P)-binding Rossmann-fold domains"/>
    <property type="match status" value="1"/>
</dbReference>
<dbReference type="PRINTS" id="PR00079">
    <property type="entry name" value="G6PDHDRGNASE"/>
</dbReference>
<dbReference type="Proteomes" id="UP000195062">
    <property type="component" value="Unassembled WGS sequence"/>
</dbReference>
<dbReference type="GO" id="GO:0009051">
    <property type="term" value="P:pentose-phosphate shunt, oxidative branch"/>
    <property type="evidence" value="ECO:0007669"/>
    <property type="project" value="TreeGrafter"/>
</dbReference>
<keyword evidence="4" id="KW-0560">Oxidoreductase</keyword>
<dbReference type="AlphaFoldDB" id="A0A251XDE5"/>
<dbReference type="GO" id="GO:0005829">
    <property type="term" value="C:cytosol"/>
    <property type="evidence" value="ECO:0007669"/>
    <property type="project" value="TreeGrafter"/>
</dbReference>
<dbReference type="InterPro" id="IPR001282">
    <property type="entry name" value="G6P_DH"/>
</dbReference>
<evidence type="ECO:0000256" key="4">
    <source>
        <dbReference type="ARBA" id="ARBA00023002"/>
    </source>
</evidence>
<dbReference type="NCBIfam" id="NF009492">
    <property type="entry name" value="PRK12853.1-3"/>
    <property type="match status" value="1"/>
</dbReference>
<comment type="pathway">
    <text evidence="1">Carbohydrate degradation; pentose phosphate pathway; D-ribulose 5-phosphate from D-glucose 6-phosphate (oxidative stage): step 1/3.</text>
</comment>
<dbReference type="InterPro" id="IPR036291">
    <property type="entry name" value="NAD(P)-bd_dom_sf"/>
</dbReference>
<dbReference type="GO" id="GO:0006006">
    <property type="term" value="P:glucose metabolic process"/>
    <property type="evidence" value="ECO:0007669"/>
    <property type="project" value="UniProtKB-KW"/>
</dbReference>
<evidence type="ECO:0000259" key="7">
    <source>
        <dbReference type="Pfam" id="PF00479"/>
    </source>
</evidence>
<feature type="compositionally biased region" description="Basic residues" evidence="6">
    <location>
        <begin position="477"/>
        <end position="487"/>
    </location>
</feature>
<comment type="caution">
    <text evidence="9">The sequence shown here is derived from an EMBL/GenBank/DDBJ whole genome shotgun (WGS) entry which is preliminary data.</text>
</comment>
<feature type="region of interest" description="Disordered" evidence="6">
    <location>
        <begin position="445"/>
        <end position="487"/>
    </location>
</feature>
<dbReference type="Gene3D" id="3.40.50.720">
    <property type="entry name" value="NAD(P)-binding Rossmann-like Domain"/>
    <property type="match status" value="1"/>
</dbReference>
<evidence type="ECO:0000256" key="1">
    <source>
        <dbReference type="ARBA" id="ARBA00004937"/>
    </source>
</evidence>
<dbReference type="GO" id="GO:0004345">
    <property type="term" value="F:glucose-6-phosphate dehydrogenase activity"/>
    <property type="evidence" value="ECO:0007669"/>
    <property type="project" value="InterPro"/>
</dbReference>
<dbReference type="Gene3D" id="3.30.360.10">
    <property type="entry name" value="Dihydrodipicolinate Reductase, domain 2"/>
    <property type="match status" value="1"/>
</dbReference>
<keyword evidence="5" id="KW-0119">Carbohydrate metabolism</keyword>